<dbReference type="OrthoDB" id="6771133at2759"/>
<dbReference type="AlphaFoldDB" id="A0A9P0MGX9"/>
<organism evidence="1 2">
    <name type="scientific">Acanthoscelides obtectus</name>
    <name type="common">Bean weevil</name>
    <name type="synonym">Bruchus obtectus</name>
    <dbReference type="NCBI Taxonomy" id="200917"/>
    <lineage>
        <taxon>Eukaryota</taxon>
        <taxon>Metazoa</taxon>
        <taxon>Ecdysozoa</taxon>
        <taxon>Arthropoda</taxon>
        <taxon>Hexapoda</taxon>
        <taxon>Insecta</taxon>
        <taxon>Pterygota</taxon>
        <taxon>Neoptera</taxon>
        <taxon>Endopterygota</taxon>
        <taxon>Coleoptera</taxon>
        <taxon>Polyphaga</taxon>
        <taxon>Cucujiformia</taxon>
        <taxon>Chrysomeloidea</taxon>
        <taxon>Chrysomelidae</taxon>
        <taxon>Bruchinae</taxon>
        <taxon>Bruchini</taxon>
        <taxon>Acanthoscelides</taxon>
    </lineage>
</organism>
<keyword evidence="2" id="KW-1185">Reference proteome</keyword>
<protein>
    <submittedName>
        <fullName evidence="1">Uncharacterized protein</fullName>
    </submittedName>
</protein>
<dbReference type="EMBL" id="CAKOFQ010008166">
    <property type="protein sequence ID" value="CAH2012311.1"/>
    <property type="molecule type" value="Genomic_DNA"/>
</dbReference>
<name>A0A9P0MGX9_ACAOB</name>
<sequence>MDKRNFKIHPQYCSSIVVFGEEHPTIFRPQFKHGDGDARQNAICWENLVQSLNSMGFGFRSVEKWKMVWFLYHDRIYIVLDAQIIDSSLPLRFTIYNWKKTLIILKFFENLC</sequence>
<accession>A0A9P0MGX9</accession>
<evidence type="ECO:0000313" key="2">
    <source>
        <dbReference type="Proteomes" id="UP001152888"/>
    </source>
</evidence>
<proteinExistence type="predicted"/>
<comment type="caution">
    <text evidence="1">The sequence shown here is derived from an EMBL/GenBank/DDBJ whole genome shotgun (WGS) entry which is preliminary data.</text>
</comment>
<evidence type="ECO:0000313" key="1">
    <source>
        <dbReference type="EMBL" id="CAH2012311.1"/>
    </source>
</evidence>
<gene>
    <name evidence="1" type="ORF">ACAOBT_LOCUS32759</name>
</gene>
<dbReference type="Proteomes" id="UP001152888">
    <property type="component" value="Unassembled WGS sequence"/>
</dbReference>
<reference evidence="1" key="1">
    <citation type="submission" date="2022-03" db="EMBL/GenBank/DDBJ databases">
        <authorList>
            <person name="Sayadi A."/>
        </authorList>
    </citation>
    <scope>NUCLEOTIDE SEQUENCE</scope>
</reference>